<comment type="caution">
    <text evidence="1">The sequence shown here is derived from an EMBL/GenBank/DDBJ whole genome shotgun (WGS) entry which is preliminary data.</text>
</comment>
<evidence type="ECO:0008006" key="3">
    <source>
        <dbReference type="Google" id="ProtNLM"/>
    </source>
</evidence>
<proteinExistence type="predicted"/>
<accession>A0ABQ7G5G6</accession>
<gene>
    <name evidence="1" type="ORF">DUNSADRAFT_15415</name>
</gene>
<dbReference type="Proteomes" id="UP000815325">
    <property type="component" value="Unassembled WGS sequence"/>
</dbReference>
<protein>
    <recommendedName>
        <fullName evidence="3">Encoded protein</fullName>
    </recommendedName>
</protein>
<keyword evidence="2" id="KW-1185">Reference proteome</keyword>
<dbReference type="EMBL" id="MU070107">
    <property type="protein sequence ID" value="KAF5829851.1"/>
    <property type="molecule type" value="Genomic_DNA"/>
</dbReference>
<evidence type="ECO:0000313" key="1">
    <source>
        <dbReference type="EMBL" id="KAF5829851.1"/>
    </source>
</evidence>
<evidence type="ECO:0000313" key="2">
    <source>
        <dbReference type="Proteomes" id="UP000815325"/>
    </source>
</evidence>
<sequence>MHPTSPFTYDLGMHKLTFLYLHTYFLPLFRLDRCVFCARWLCVPRIVSSGCSKEELREALRLFLAWGVKRNQTENRSTQHRTGPSAVVSSKACPLARSMDSSMHEQMFCGRIGSSPLSP</sequence>
<reference evidence="1" key="1">
    <citation type="submission" date="2017-08" db="EMBL/GenBank/DDBJ databases">
        <authorList>
            <person name="Polle J.E."/>
            <person name="Barry K."/>
            <person name="Cushman J."/>
            <person name="Schmutz J."/>
            <person name="Tran D."/>
            <person name="Hathwaick L.T."/>
            <person name="Yim W.C."/>
            <person name="Jenkins J."/>
            <person name="Mckie-Krisberg Z.M."/>
            <person name="Prochnik S."/>
            <person name="Lindquist E."/>
            <person name="Dockter R.B."/>
            <person name="Adam C."/>
            <person name="Molina H."/>
            <person name="Bunkerborg J."/>
            <person name="Jin E."/>
            <person name="Buchheim M."/>
            <person name="Magnuson J."/>
        </authorList>
    </citation>
    <scope>NUCLEOTIDE SEQUENCE</scope>
    <source>
        <strain evidence="1">CCAP 19/18</strain>
    </source>
</reference>
<name>A0ABQ7G5G6_DUNSA</name>
<organism evidence="1 2">
    <name type="scientific">Dunaliella salina</name>
    <name type="common">Green alga</name>
    <name type="synonym">Protococcus salinus</name>
    <dbReference type="NCBI Taxonomy" id="3046"/>
    <lineage>
        <taxon>Eukaryota</taxon>
        <taxon>Viridiplantae</taxon>
        <taxon>Chlorophyta</taxon>
        <taxon>core chlorophytes</taxon>
        <taxon>Chlorophyceae</taxon>
        <taxon>CS clade</taxon>
        <taxon>Chlamydomonadales</taxon>
        <taxon>Dunaliellaceae</taxon>
        <taxon>Dunaliella</taxon>
    </lineage>
</organism>